<keyword evidence="2" id="KW-1185">Reference proteome</keyword>
<proteinExistence type="predicted"/>
<evidence type="ECO:0000313" key="1">
    <source>
        <dbReference type="EMBL" id="MBB5868049.1"/>
    </source>
</evidence>
<evidence type="ECO:0000313" key="2">
    <source>
        <dbReference type="Proteomes" id="UP000587527"/>
    </source>
</evidence>
<dbReference type="AlphaFoldDB" id="A0A841BLH3"/>
<dbReference type="EMBL" id="JACHMN010000002">
    <property type="protein sequence ID" value="MBB5868049.1"/>
    <property type="molecule type" value="Genomic_DNA"/>
</dbReference>
<accession>A0A841BLH3</accession>
<organism evidence="1 2">
    <name type="scientific">Allocatelliglobosispora scoriae</name>
    <dbReference type="NCBI Taxonomy" id="643052"/>
    <lineage>
        <taxon>Bacteria</taxon>
        <taxon>Bacillati</taxon>
        <taxon>Actinomycetota</taxon>
        <taxon>Actinomycetes</taxon>
        <taxon>Micromonosporales</taxon>
        <taxon>Micromonosporaceae</taxon>
        <taxon>Allocatelliglobosispora</taxon>
    </lineage>
</organism>
<reference evidence="1 2" key="1">
    <citation type="submission" date="2020-08" db="EMBL/GenBank/DDBJ databases">
        <title>Sequencing the genomes of 1000 actinobacteria strains.</title>
        <authorList>
            <person name="Klenk H.-P."/>
        </authorList>
    </citation>
    <scope>NUCLEOTIDE SEQUENCE [LARGE SCALE GENOMIC DNA]</scope>
    <source>
        <strain evidence="1 2">DSM 45362</strain>
    </source>
</reference>
<dbReference type="Proteomes" id="UP000587527">
    <property type="component" value="Unassembled WGS sequence"/>
</dbReference>
<protein>
    <submittedName>
        <fullName evidence="1">Uncharacterized protein</fullName>
    </submittedName>
</protein>
<gene>
    <name evidence="1" type="ORF">F4553_001428</name>
</gene>
<name>A0A841BLH3_9ACTN</name>
<comment type="caution">
    <text evidence="1">The sequence shown here is derived from an EMBL/GenBank/DDBJ whole genome shotgun (WGS) entry which is preliminary data.</text>
</comment>
<sequence length="51" mass="6005">MDEPSAPRLDSVRELERGMIIWQRRKWPPDFHNGHYAALAEMCSRSMFTPS</sequence>